<name>A0A9N9Q2P3_9HELO</name>
<feature type="region of interest" description="Disordered" evidence="1">
    <location>
        <begin position="563"/>
        <end position="590"/>
    </location>
</feature>
<feature type="compositionally biased region" description="Low complexity" evidence="1">
    <location>
        <begin position="480"/>
        <end position="498"/>
    </location>
</feature>
<dbReference type="AlphaFoldDB" id="A0A9N9Q2P3"/>
<feature type="compositionally biased region" description="Acidic residues" evidence="1">
    <location>
        <begin position="417"/>
        <end position="432"/>
    </location>
</feature>
<feature type="region of interest" description="Disordered" evidence="1">
    <location>
        <begin position="41"/>
        <end position="98"/>
    </location>
</feature>
<feature type="region of interest" description="Disordered" evidence="1">
    <location>
        <begin position="140"/>
        <end position="190"/>
    </location>
</feature>
<comment type="caution">
    <text evidence="2">The sequence shown here is derived from an EMBL/GenBank/DDBJ whole genome shotgun (WGS) entry which is preliminary data.</text>
</comment>
<proteinExistence type="predicted"/>
<feature type="compositionally biased region" description="Basic and acidic residues" evidence="1">
    <location>
        <begin position="455"/>
        <end position="471"/>
    </location>
</feature>
<evidence type="ECO:0000313" key="3">
    <source>
        <dbReference type="Proteomes" id="UP000701801"/>
    </source>
</evidence>
<dbReference type="OrthoDB" id="3903267at2759"/>
<feature type="region of interest" description="Disordered" evidence="1">
    <location>
        <begin position="353"/>
        <end position="500"/>
    </location>
</feature>
<accession>A0A9N9Q2P3</accession>
<feature type="compositionally biased region" description="Basic and acidic residues" evidence="1">
    <location>
        <begin position="179"/>
        <end position="190"/>
    </location>
</feature>
<feature type="compositionally biased region" description="Basic residues" evidence="1">
    <location>
        <begin position="438"/>
        <end position="454"/>
    </location>
</feature>
<feature type="compositionally biased region" description="Polar residues" evidence="1">
    <location>
        <begin position="45"/>
        <end position="63"/>
    </location>
</feature>
<dbReference type="Proteomes" id="UP000701801">
    <property type="component" value="Unassembled WGS sequence"/>
</dbReference>
<protein>
    <submittedName>
        <fullName evidence="2">Uncharacterized protein</fullName>
    </submittedName>
</protein>
<feature type="compositionally biased region" description="Basic and acidic residues" evidence="1">
    <location>
        <begin position="370"/>
        <end position="385"/>
    </location>
</feature>
<dbReference type="EMBL" id="CAJVRM010000731">
    <property type="protein sequence ID" value="CAG8983608.1"/>
    <property type="molecule type" value="Genomic_DNA"/>
</dbReference>
<keyword evidence="3" id="KW-1185">Reference proteome</keyword>
<feature type="compositionally biased region" description="Polar residues" evidence="1">
    <location>
        <begin position="72"/>
        <end position="90"/>
    </location>
</feature>
<evidence type="ECO:0000313" key="2">
    <source>
        <dbReference type="EMBL" id="CAG8983608.1"/>
    </source>
</evidence>
<organism evidence="2 3">
    <name type="scientific">Hymenoscyphus albidus</name>
    <dbReference type="NCBI Taxonomy" id="595503"/>
    <lineage>
        <taxon>Eukaryota</taxon>
        <taxon>Fungi</taxon>
        <taxon>Dikarya</taxon>
        <taxon>Ascomycota</taxon>
        <taxon>Pezizomycotina</taxon>
        <taxon>Leotiomycetes</taxon>
        <taxon>Helotiales</taxon>
        <taxon>Helotiaceae</taxon>
        <taxon>Hymenoscyphus</taxon>
    </lineage>
</organism>
<feature type="compositionally biased region" description="Polar residues" evidence="1">
    <location>
        <begin position="398"/>
        <end position="416"/>
    </location>
</feature>
<evidence type="ECO:0000256" key="1">
    <source>
        <dbReference type="SAM" id="MobiDB-lite"/>
    </source>
</evidence>
<sequence length="729" mass="79932">MVANISSIQNRTITLDNSSLPQYFGTMNKPKKAALPVLNRPLKPTQGTLDRWTNGSNITTPASNAKVASGRVSKQVSKAKTSKSTNTNDATNKKPKVKSMMENVGNKKAGAEPIMKHKPTGTISAVNVDFADSELGDEDYELEASSDEDEGEGEDNSYPLLDPSQDNRDEPSPWSIPVEQRKKWQKYDTPDKNGRFIGRQLVPWHKPRMMEKLLLHLQYECQREGIALPWAKVVHRLSPGSSGQAALQHLMKSRKHLLREGHMVPPLPGKSGPISEHYNIRGYVRKTPQGPNQIVLWPDPHANRSESLIDPSIVRGSGQYRKIEVEVKRHAQAWLEKAIQDGASAADIEKKATEYKHTPERQSDGSSNNARREKNDASKAVKNPRDASGGEAGPGIKISTTGKKPSRSRAQGSPESAESDEDVDPADLDSDAEYNPKASKRARHVRKPTRVRKPIKVEPKSDSESSTKEDTSMETLTMSPEPATPAKATTTPQTPPATGRHMKFKLSPSSLQQFPASAPPKVAVNCLVGLIDGSVKEDRNSVIIRGTDELTLKTSKFDDKTTATMGSRTAKTSTVSASPEQSAMTKSDFQQGNFPEDISGSYVHQEVQGFHGGVGELDDAFDLMLTEQFPHQLPSWANDGTMAGENSLGSGYEANPVTETVFSPNQHLLPQQHESAHMPSPSPPSQFSDLADMARTPAENVGIANCFNPNMWDTFPPDGPFDFDFESFY</sequence>
<reference evidence="2" key="1">
    <citation type="submission" date="2021-07" db="EMBL/GenBank/DDBJ databases">
        <authorList>
            <person name="Durling M."/>
        </authorList>
    </citation>
    <scope>NUCLEOTIDE SEQUENCE</scope>
</reference>
<feature type="compositionally biased region" description="Acidic residues" evidence="1">
    <location>
        <begin position="140"/>
        <end position="155"/>
    </location>
</feature>
<gene>
    <name evidence="2" type="ORF">HYALB_00004629</name>
</gene>
<feature type="compositionally biased region" description="Basic and acidic residues" evidence="1">
    <location>
        <begin position="353"/>
        <end position="363"/>
    </location>
</feature>